<protein>
    <submittedName>
        <fullName evidence="1">Adenylate kinase</fullName>
    </submittedName>
</protein>
<keyword evidence="2" id="KW-1185">Reference proteome</keyword>
<dbReference type="OrthoDB" id="1201990at2"/>
<proteinExistence type="predicted"/>
<dbReference type="InterPro" id="IPR052922">
    <property type="entry name" value="Cytidylate_Kinase-2"/>
</dbReference>
<dbReference type="Proteomes" id="UP000198666">
    <property type="component" value="Unassembled WGS sequence"/>
</dbReference>
<dbReference type="SUPFAM" id="SSF52540">
    <property type="entry name" value="P-loop containing nucleoside triphosphate hydrolases"/>
    <property type="match status" value="1"/>
</dbReference>
<accession>A0A1G6RTA1</accession>
<keyword evidence="1" id="KW-0418">Kinase</keyword>
<organism evidence="1 2">
    <name type="scientific">Terribacillus halophilus</name>
    <dbReference type="NCBI Taxonomy" id="361279"/>
    <lineage>
        <taxon>Bacteria</taxon>
        <taxon>Bacillati</taxon>
        <taxon>Bacillota</taxon>
        <taxon>Bacilli</taxon>
        <taxon>Bacillales</taxon>
        <taxon>Bacillaceae</taxon>
        <taxon>Terribacillus</taxon>
    </lineage>
</organism>
<dbReference type="PANTHER" id="PTHR37816">
    <property type="entry name" value="YALI0E33011P"/>
    <property type="match status" value="1"/>
</dbReference>
<dbReference type="AlphaFoldDB" id="A0A1G6RTA1"/>
<evidence type="ECO:0000313" key="1">
    <source>
        <dbReference type="EMBL" id="SDD07862.1"/>
    </source>
</evidence>
<dbReference type="InterPro" id="IPR027417">
    <property type="entry name" value="P-loop_NTPase"/>
</dbReference>
<name>A0A1G6RTA1_9BACI</name>
<evidence type="ECO:0000313" key="2">
    <source>
        <dbReference type="Proteomes" id="UP000198666"/>
    </source>
</evidence>
<dbReference type="STRING" id="361279.SAMN05421663_106189"/>
<gene>
    <name evidence="1" type="ORF">SAMN05421663_106189</name>
</gene>
<keyword evidence="1" id="KW-0808">Transferase</keyword>
<dbReference type="GO" id="GO:0016301">
    <property type="term" value="F:kinase activity"/>
    <property type="evidence" value="ECO:0007669"/>
    <property type="project" value="UniProtKB-KW"/>
</dbReference>
<dbReference type="EMBL" id="FMZB01000006">
    <property type="protein sequence ID" value="SDD07862.1"/>
    <property type="molecule type" value="Genomic_DNA"/>
</dbReference>
<dbReference type="Gene3D" id="3.40.50.300">
    <property type="entry name" value="P-loop containing nucleotide triphosphate hydrolases"/>
    <property type="match status" value="1"/>
</dbReference>
<dbReference type="PANTHER" id="PTHR37816:SF2">
    <property type="entry name" value="DNA TOPOLOGY MODULATION PROTEIN FLAR-RELATED PROTEIN"/>
    <property type="match status" value="1"/>
</dbReference>
<dbReference type="RefSeq" id="WP_093727556.1">
    <property type="nucleotide sequence ID" value="NZ_FMZB01000006.1"/>
</dbReference>
<dbReference type="CDD" id="cd02019">
    <property type="entry name" value="NK"/>
    <property type="match status" value="1"/>
</dbReference>
<reference evidence="2" key="1">
    <citation type="submission" date="2016-10" db="EMBL/GenBank/DDBJ databases">
        <authorList>
            <person name="Varghese N."/>
            <person name="Submissions S."/>
        </authorList>
    </citation>
    <scope>NUCLEOTIDE SEQUENCE [LARGE SCALE GENOMIC DNA]</scope>
    <source>
        <strain evidence="2">DSM 21620</strain>
    </source>
</reference>
<sequence>MSEEFRPQKIHIIGSVGSGKTTLAKELSALSSAAHYELDNIVWERSSIGDRRRTDKEKKEILNEIIGSAAWIIEGVHTDAWMEGSLQQADVIILLDPGYKVRNLRIIKRYLRQISGLESANYKPSFRIFLNMFKWNRYFEHTTKPYIFDTYLNYGHKVIIAENKADVIDYLHFAKKPF</sequence>